<feature type="compositionally biased region" description="Low complexity" evidence="1">
    <location>
        <begin position="53"/>
        <end position="63"/>
    </location>
</feature>
<feature type="compositionally biased region" description="Low complexity" evidence="1">
    <location>
        <begin position="73"/>
        <end position="85"/>
    </location>
</feature>
<dbReference type="AlphaFoldDB" id="A0A8H6I1Y4"/>
<keyword evidence="3" id="KW-1185">Reference proteome</keyword>
<gene>
    <name evidence="2" type="ORF">DFP72DRAFT_234029</name>
</gene>
<sequence>MLKDVGRKRRHEGSRNPGRLGKVPGTKKAPSVKSFGGKRSPAAKKGPHTNHPAAFFKKATATKSPARKKTPDTKAPTPKRTPGKVAAKKVVPKRAAAPKKAATPNRATATPKAGALPPQGCYQADERREVNLQLVLLWPKLIVPLYHSQMAFSRHFVLW</sequence>
<dbReference type="Proteomes" id="UP000521943">
    <property type="component" value="Unassembled WGS sequence"/>
</dbReference>
<comment type="caution">
    <text evidence="2">The sequence shown here is derived from an EMBL/GenBank/DDBJ whole genome shotgun (WGS) entry which is preliminary data.</text>
</comment>
<evidence type="ECO:0000256" key="1">
    <source>
        <dbReference type="SAM" id="MobiDB-lite"/>
    </source>
</evidence>
<protein>
    <submittedName>
        <fullName evidence="2">Uncharacterized protein</fullName>
    </submittedName>
</protein>
<feature type="region of interest" description="Disordered" evidence="1">
    <location>
        <begin position="1"/>
        <end position="119"/>
    </location>
</feature>
<proteinExistence type="predicted"/>
<feature type="compositionally biased region" description="Low complexity" evidence="1">
    <location>
        <begin position="93"/>
        <end position="113"/>
    </location>
</feature>
<accession>A0A8H6I1Y4</accession>
<evidence type="ECO:0000313" key="2">
    <source>
        <dbReference type="EMBL" id="KAF6757425.1"/>
    </source>
</evidence>
<name>A0A8H6I1Y4_9AGAR</name>
<evidence type="ECO:0000313" key="3">
    <source>
        <dbReference type="Proteomes" id="UP000521943"/>
    </source>
</evidence>
<organism evidence="2 3">
    <name type="scientific">Ephemerocybe angulata</name>
    <dbReference type="NCBI Taxonomy" id="980116"/>
    <lineage>
        <taxon>Eukaryota</taxon>
        <taxon>Fungi</taxon>
        <taxon>Dikarya</taxon>
        <taxon>Basidiomycota</taxon>
        <taxon>Agaricomycotina</taxon>
        <taxon>Agaricomycetes</taxon>
        <taxon>Agaricomycetidae</taxon>
        <taxon>Agaricales</taxon>
        <taxon>Agaricineae</taxon>
        <taxon>Psathyrellaceae</taxon>
        <taxon>Ephemerocybe</taxon>
    </lineage>
</organism>
<feature type="compositionally biased region" description="Basic residues" evidence="1">
    <location>
        <begin position="1"/>
        <end position="12"/>
    </location>
</feature>
<reference evidence="2 3" key="1">
    <citation type="submission" date="2020-07" db="EMBL/GenBank/DDBJ databases">
        <title>Comparative genomics of pyrophilous fungi reveals a link between fire events and developmental genes.</title>
        <authorList>
            <consortium name="DOE Joint Genome Institute"/>
            <person name="Steindorff A.S."/>
            <person name="Carver A."/>
            <person name="Calhoun S."/>
            <person name="Stillman K."/>
            <person name="Liu H."/>
            <person name="Lipzen A."/>
            <person name="Pangilinan J."/>
            <person name="Labutti K."/>
            <person name="Bruns T.D."/>
            <person name="Grigoriev I.V."/>
        </authorList>
    </citation>
    <scope>NUCLEOTIDE SEQUENCE [LARGE SCALE GENOMIC DNA]</scope>
    <source>
        <strain evidence="2 3">CBS 144469</strain>
    </source>
</reference>
<dbReference type="EMBL" id="JACGCI010000022">
    <property type="protein sequence ID" value="KAF6757425.1"/>
    <property type="molecule type" value="Genomic_DNA"/>
</dbReference>